<dbReference type="STRING" id="289377.HL41_01450"/>
<dbReference type="InterPro" id="IPR011335">
    <property type="entry name" value="Restrct_endonuc-II-like"/>
</dbReference>
<dbReference type="NCBIfam" id="TIGR00252">
    <property type="entry name" value="YraN family protein"/>
    <property type="match status" value="1"/>
</dbReference>
<evidence type="ECO:0000256" key="2">
    <source>
        <dbReference type="HAMAP-Rule" id="MF_00048"/>
    </source>
</evidence>
<sequence>MIKKLIGLFSSKEKGNLAESLAEKYLRSKGFKIIGKNFRTKQGEIDLIAVKKDLLVFVEVKADFQNLGLIAEDKVDLRKKKKILAVAEEFWFKNSQSLSKIKNIRFDVVVVKEKEVFHYEDAFQQDL</sequence>
<evidence type="ECO:0000256" key="1">
    <source>
        <dbReference type="ARBA" id="ARBA00006738"/>
    </source>
</evidence>
<comment type="similarity">
    <text evidence="1 2">Belongs to the UPF0102 family.</text>
</comment>
<dbReference type="Gene3D" id="3.40.1350.10">
    <property type="match status" value="1"/>
</dbReference>
<dbReference type="AlphaFoldDB" id="A0A075WRY9"/>
<evidence type="ECO:0000313" key="3">
    <source>
        <dbReference type="EMBL" id="AIH03596.1"/>
    </source>
</evidence>
<evidence type="ECO:0000313" key="4">
    <source>
        <dbReference type="Proteomes" id="UP000028481"/>
    </source>
</evidence>
<gene>
    <name evidence="3" type="ORF">HL41_01450</name>
</gene>
<dbReference type="InterPro" id="IPR003509">
    <property type="entry name" value="UPF0102_YraN-like"/>
</dbReference>
<dbReference type="PANTHER" id="PTHR34039">
    <property type="entry name" value="UPF0102 PROTEIN YRAN"/>
    <property type="match status" value="1"/>
</dbReference>
<reference evidence="3 4" key="1">
    <citation type="journal article" date="2015" name="Genome Announc.">
        <title>Genome Sequence of a Sulfate-Reducing Thermophilic Bacterium, Thermodesulfobacterium commune DSM 2178T (Phylum Thermodesulfobacteria).</title>
        <authorList>
            <person name="Bhatnagar S."/>
            <person name="Badger J.H."/>
            <person name="Madupu R."/>
            <person name="Khouri H.M."/>
            <person name="O'Connor E.M."/>
            <person name="Robb F.T."/>
            <person name="Ward N.L."/>
            <person name="Eisen J.A."/>
        </authorList>
    </citation>
    <scope>NUCLEOTIDE SEQUENCE [LARGE SCALE GENOMIC DNA]</scope>
    <source>
        <strain evidence="3 4">DSM 2178</strain>
    </source>
</reference>
<dbReference type="OrthoDB" id="9802516at2"/>
<accession>A0A075WRY9</accession>
<dbReference type="InterPro" id="IPR011856">
    <property type="entry name" value="tRNA_endonuc-like_dom_sf"/>
</dbReference>
<dbReference type="Pfam" id="PF02021">
    <property type="entry name" value="UPF0102"/>
    <property type="match status" value="1"/>
</dbReference>
<dbReference type="PANTHER" id="PTHR34039:SF1">
    <property type="entry name" value="UPF0102 PROTEIN YRAN"/>
    <property type="match status" value="1"/>
</dbReference>
<dbReference type="KEGG" id="tcm:HL41_01450"/>
<organism evidence="3 4">
    <name type="scientific">Thermodesulfobacterium commune DSM 2178</name>
    <dbReference type="NCBI Taxonomy" id="289377"/>
    <lineage>
        <taxon>Bacteria</taxon>
        <taxon>Pseudomonadati</taxon>
        <taxon>Thermodesulfobacteriota</taxon>
        <taxon>Thermodesulfobacteria</taxon>
        <taxon>Thermodesulfobacteriales</taxon>
        <taxon>Thermodesulfobacteriaceae</taxon>
        <taxon>Thermodesulfobacterium</taxon>
    </lineage>
</organism>
<dbReference type="SUPFAM" id="SSF52980">
    <property type="entry name" value="Restriction endonuclease-like"/>
    <property type="match status" value="1"/>
</dbReference>
<dbReference type="eggNOG" id="COG0792">
    <property type="taxonomic scope" value="Bacteria"/>
</dbReference>
<dbReference type="EMBL" id="CP008796">
    <property type="protein sequence ID" value="AIH03596.1"/>
    <property type="molecule type" value="Genomic_DNA"/>
</dbReference>
<name>A0A075WRY9_9BACT</name>
<dbReference type="RefSeq" id="WP_051754418.1">
    <property type="nucleotide sequence ID" value="NZ_CP008796.1"/>
</dbReference>
<protein>
    <recommendedName>
        <fullName evidence="2">UPF0102 protein HL41_01450</fullName>
    </recommendedName>
</protein>
<dbReference type="HOGENOM" id="CLU_115353_3_1_0"/>
<dbReference type="HAMAP" id="MF_00048">
    <property type="entry name" value="UPF0102"/>
    <property type="match status" value="1"/>
</dbReference>
<dbReference type="GO" id="GO:0003676">
    <property type="term" value="F:nucleic acid binding"/>
    <property type="evidence" value="ECO:0007669"/>
    <property type="project" value="InterPro"/>
</dbReference>
<dbReference type="Proteomes" id="UP000028481">
    <property type="component" value="Chromosome"/>
</dbReference>
<proteinExistence type="inferred from homology"/>
<keyword evidence="4" id="KW-1185">Reference proteome</keyword>
<dbReference type="PaxDb" id="289377-HL41_01450"/>